<dbReference type="EMBL" id="CP034346">
    <property type="protein sequence ID" value="AZS16026.1"/>
    <property type="molecule type" value="Genomic_DNA"/>
</dbReference>
<proteinExistence type="predicted"/>
<organism evidence="3 4">
    <name type="scientific">Paenibacillus lutimineralis</name>
    <dbReference type="NCBI Taxonomy" id="2707005"/>
    <lineage>
        <taxon>Bacteria</taxon>
        <taxon>Bacillati</taxon>
        <taxon>Bacillota</taxon>
        <taxon>Bacilli</taxon>
        <taxon>Bacillales</taxon>
        <taxon>Paenibacillaceae</taxon>
        <taxon>Paenibacillus</taxon>
    </lineage>
</organism>
<evidence type="ECO:0000313" key="4">
    <source>
        <dbReference type="Proteomes" id="UP000270678"/>
    </source>
</evidence>
<evidence type="ECO:0000313" key="3">
    <source>
        <dbReference type="EMBL" id="AZS16026.1"/>
    </source>
</evidence>
<dbReference type="SUPFAM" id="SSF54637">
    <property type="entry name" value="Thioesterase/thiol ester dehydrase-isomerase"/>
    <property type="match status" value="1"/>
</dbReference>
<dbReference type="Pfam" id="PF03061">
    <property type="entry name" value="4HBT"/>
    <property type="match status" value="1"/>
</dbReference>
<dbReference type="InterPro" id="IPR029069">
    <property type="entry name" value="HotDog_dom_sf"/>
</dbReference>
<dbReference type="InterPro" id="IPR003736">
    <property type="entry name" value="PAAI_dom"/>
</dbReference>
<dbReference type="PANTHER" id="PTHR42856">
    <property type="entry name" value="ACYL-COENZYME A THIOESTERASE PAAI"/>
    <property type="match status" value="1"/>
</dbReference>
<dbReference type="NCBIfam" id="TIGR00369">
    <property type="entry name" value="unchar_dom_1"/>
    <property type="match status" value="1"/>
</dbReference>
<name>A0A3Q9ICI4_9BACL</name>
<dbReference type="InterPro" id="IPR052723">
    <property type="entry name" value="Acyl-CoA_thioesterase_PaaI"/>
</dbReference>
<evidence type="ECO:0000256" key="1">
    <source>
        <dbReference type="ARBA" id="ARBA00022801"/>
    </source>
</evidence>
<evidence type="ECO:0000259" key="2">
    <source>
        <dbReference type="Pfam" id="PF03061"/>
    </source>
</evidence>
<keyword evidence="1" id="KW-0378">Hydrolase</keyword>
<dbReference type="InterPro" id="IPR006683">
    <property type="entry name" value="Thioestr_dom"/>
</dbReference>
<dbReference type="OrthoDB" id="2139465at2"/>
<dbReference type="GO" id="GO:0016289">
    <property type="term" value="F:acyl-CoA hydrolase activity"/>
    <property type="evidence" value="ECO:0007669"/>
    <property type="project" value="UniProtKB-ARBA"/>
</dbReference>
<dbReference type="Gene3D" id="3.10.129.10">
    <property type="entry name" value="Hotdog Thioesterase"/>
    <property type="match status" value="1"/>
</dbReference>
<dbReference type="KEGG" id="plut:EI981_17360"/>
<dbReference type="Proteomes" id="UP000270678">
    <property type="component" value="Chromosome"/>
</dbReference>
<sequence>MDWSEIMLKEQMSFSGNLGMKFNQIDKECVELELEIQEKHLNYVGIVHGGVLSSLMDQAMGTLVGAIKGRLGVTTHLNVNFLHAAKAGAIRTYAYPVHETFRTMTCRAEVRDSNDELCCVATGTFRLPRE</sequence>
<dbReference type="PANTHER" id="PTHR42856:SF1">
    <property type="entry name" value="ACYL-COENZYME A THIOESTERASE PAAI"/>
    <property type="match status" value="1"/>
</dbReference>
<accession>A0A3Q9ICI4</accession>
<dbReference type="AlphaFoldDB" id="A0A3Q9ICI4"/>
<reference evidence="4" key="1">
    <citation type="submission" date="2018-12" db="EMBL/GenBank/DDBJ databases">
        <title>Complete genome sequence of Paenibacillus sp. MBLB1234.</title>
        <authorList>
            <person name="Nam Y.-D."/>
            <person name="Kang J."/>
            <person name="Chung W.-H."/>
            <person name="Park Y.S."/>
        </authorList>
    </citation>
    <scope>NUCLEOTIDE SEQUENCE [LARGE SCALE GENOMIC DNA]</scope>
    <source>
        <strain evidence="4">MBLB1234</strain>
    </source>
</reference>
<keyword evidence="4" id="KW-1185">Reference proteome</keyword>
<feature type="domain" description="Thioesterase" evidence="2">
    <location>
        <begin position="45"/>
        <end position="119"/>
    </location>
</feature>
<gene>
    <name evidence="3" type="ORF">EI981_17360</name>
</gene>
<dbReference type="CDD" id="cd03443">
    <property type="entry name" value="PaaI_thioesterase"/>
    <property type="match status" value="1"/>
</dbReference>
<protein>
    <submittedName>
        <fullName evidence="3">PaaI family thioesterase</fullName>
    </submittedName>
</protein>
<dbReference type="RefSeq" id="WP_127000246.1">
    <property type="nucleotide sequence ID" value="NZ_CP034346.1"/>
</dbReference>